<evidence type="ECO:0000313" key="1">
    <source>
        <dbReference type="EMBL" id="KAI3358056.1"/>
    </source>
</evidence>
<reference evidence="1" key="1">
    <citation type="submission" date="2022-04" db="EMBL/GenBank/DDBJ databases">
        <title>Jade perch genome.</title>
        <authorList>
            <person name="Chao B."/>
        </authorList>
    </citation>
    <scope>NUCLEOTIDE SEQUENCE</scope>
    <source>
        <strain evidence="1">CB-2022</strain>
    </source>
</reference>
<accession>A0ACB8VRG2</accession>
<gene>
    <name evidence="1" type="ORF">L3Q82_002972</name>
</gene>
<evidence type="ECO:0000313" key="2">
    <source>
        <dbReference type="Proteomes" id="UP000831701"/>
    </source>
</evidence>
<keyword evidence="2" id="KW-1185">Reference proteome</keyword>
<proteinExistence type="predicted"/>
<comment type="caution">
    <text evidence="1">The sequence shown here is derived from an EMBL/GenBank/DDBJ whole genome shotgun (WGS) entry which is preliminary data.</text>
</comment>
<sequence>MSLRAEKDHPNNPMLDRLVKACSGPSHDLKSSESARTGVSREQLTIMNGTLPAAQDLKNGTTTLSNFVQYRVERGKRPGPHMALFQKAHSTTLTLKSKLTDTKLGSYEARSPANKTGNWYMERHLSGGEGARVGGRG</sequence>
<organism evidence="1 2">
    <name type="scientific">Scortum barcoo</name>
    <name type="common">barcoo grunter</name>
    <dbReference type="NCBI Taxonomy" id="214431"/>
    <lineage>
        <taxon>Eukaryota</taxon>
        <taxon>Metazoa</taxon>
        <taxon>Chordata</taxon>
        <taxon>Craniata</taxon>
        <taxon>Vertebrata</taxon>
        <taxon>Euteleostomi</taxon>
        <taxon>Actinopterygii</taxon>
        <taxon>Neopterygii</taxon>
        <taxon>Teleostei</taxon>
        <taxon>Neoteleostei</taxon>
        <taxon>Acanthomorphata</taxon>
        <taxon>Eupercaria</taxon>
        <taxon>Centrarchiformes</taxon>
        <taxon>Terapontoidei</taxon>
        <taxon>Terapontidae</taxon>
        <taxon>Scortum</taxon>
    </lineage>
</organism>
<dbReference type="Proteomes" id="UP000831701">
    <property type="component" value="Chromosome 18"/>
</dbReference>
<protein>
    <submittedName>
        <fullName evidence="1">Uncharacterized protein</fullName>
    </submittedName>
</protein>
<name>A0ACB8VRG2_9TELE</name>
<dbReference type="EMBL" id="CM041548">
    <property type="protein sequence ID" value="KAI3358056.1"/>
    <property type="molecule type" value="Genomic_DNA"/>
</dbReference>